<dbReference type="RefSeq" id="WP_071165446.1">
    <property type="nucleotide sequence ID" value="NZ_CP017781.1"/>
</dbReference>
<keyword evidence="3" id="KW-1185">Reference proteome</keyword>
<keyword evidence="1" id="KW-0472">Membrane</keyword>
<dbReference type="AlphaFoldDB" id="A0A1D9M979"/>
<feature type="transmembrane region" description="Helical" evidence="1">
    <location>
        <begin position="71"/>
        <end position="98"/>
    </location>
</feature>
<sequence length="185" mass="21032">MSAARWEDYFLPGETLLWQGAPLPGIHRWAPHLLYMLLGVPFFAAGLWLTYHTARFGLLEAATVLDRLGAFVGFCFGLPFLGIGLFCLIGQWLMAVLAHKRVRYALSSRAAYIARRYWGRALSVYPIQKSGELELRTTRRAGSVWFHSQSLEDSDGEHKTFRAGFENIAEAEQVLRLLRQIQMQS</sequence>
<accession>A0A1D9M979</accession>
<dbReference type="Proteomes" id="UP000176562">
    <property type="component" value="Chromosome"/>
</dbReference>
<name>A0A1D9M979_9RHOB</name>
<gene>
    <name evidence="2" type="ORF">LPB142_02770</name>
</gene>
<keyword evidence="1" id="KW-1133">Transmembrane helix</keyword>
<evidence type="ECO:0008006" key="4">
    <source>
        <dbReference type="Google" id="ProtNLM"/>
    </source>
</evidence>
<protein>
    <recommendedName>
        <fullName evidence="4">DUF304 domain-containing protein</fullName>
    </recommendedName>
</protein>
<dbReference type="EMBL" id="CP017781">
    <property type="protein sequence ID" value="AOZ68368.1"/>
    <property type="molecule type" value="Genomic_DNA"/>
</dbReference>
<reference evidence="2 3" key="1">
    <citation type="submission" date="2016-10" db="EMBL/GenBank/DDBJ databases">
        <title>Rhodobacter sp. LPB0142, isolated from sea water.</title>
        <authorList>
            <person name="Kim E."/>
            <person name="Yi H."/>
        </authorList>
    </citation>
    <scope>NUCLEOTIDE SEQUENCE [LARGE SCALE GENOMIC DNA]</scope>
    <source>
        <strain evidence="2 3">LPB0142</strain>
    </source>
</reference>
<evidence type="ECO:0000256" key="1">
    <source>
        <dbReference type="SAM" id="Phobius"/>
    </source>
</evidence>
<keyword evidence="1" id="KW-0812">Transmembrane</keyword>
<evidence type="ECO:0000313" key="3">
    <source>
        <dbReference type="Proteomes" id="UP000176562"/>
    </source>
</evidence>
<dbReference type="KEGG" id="rhp:LPB142_02770"/>
<proteinExistence type="predicted"/>
<feature type="transmembrane region" description="Helical" evidence="1">
    <location>
        <begin position="33"/>
        <end position="51"/>
    </location>
</feature>
<organism evidence="2 3">
    <name type="scientific">Rhodobacter xanthinilyticus</name>
    <dbReference type="NCBI Taxonomy" id="1850250"/>
    <lineage>
        <taxon>Bacteria</taxon>
        <taxon>Pseudomonadati</taxon>
        <taxon>Pseudomonadota</taxon>
        <taxon>Alphaproteobacteria</taxon>
        <taxon>Rhodobacterales</taxon>
        <taxon>Rhodobacter group</taxon>
        <taxon>Rhodobacter</taxon>
    </lineage>
</organism>
<dbReference type="STRING" id="1850250.LPB142_02770"/>
<evidence type="ECO:0000313" key="2">
    <source>
        <dbReference type="EMBL" id="AOZ68368.1"/>
    </source>
</evidence>